<dbReference type="EMBL" id="JAAIII010000003">
    <property type="protein sequence ID" value="NMM93943.1"/>
    <property type="molecule type" value="Genomic_DNA"/>
</dbReference>
<name>A0A7Y0EQ36_9BIFI</name>
<dbReference type="Proteomes" id="UP000532194">
    <property type="component" value="Unassembled WGS sequence"/>
</dbReference>
<keyword evidence="2" id="KW-1185">Reference proteome</keyword>
<proteinExistence type="predicted"/>
<accession>A0A7Y0EQ36</accession>
<gene>
    <name evidence="1" type="ORF">G1C95_1130</name>
</gene>
<comment type="caution">
    <text evidence="1">The sequence shown here is derived from an EMBL/GenBank/DDBJ whole genome shotgun (WGS) entry which is preliminary data.</text>
</comment>
<organism evidence="1 2">
    <name type="scientific">Bifidobacterium oedipodis</name>
    <dbReference type="NCBI Taxonomy" id="2675322"/>
    <lineage>
        <taxon>Bacteria</taxon>
        <taxon>Bacillati</taxon>
        <taxon>Actinomycetota</taxon>
        <taxon>Actinomycetes</taxon>
        <taxon>Bifidobacteriales</taxon>
        <taxon>Bifidobacteriaceae</taxon>
        <taxon>Bifidobacterium</taxon>
    </lineage>
</organism>
<reference evidence="1 2" key="1">
    <citation type="submission" date="2020-02" db="EMBL/GenBank/DDBJ databases">
        <title>Characterization of phylogenetic diversity of novel bifidobacterial species isolated in Czech ZOOs.</title>
        <authorList>
            <person name="Lugli G.A."/>
            <person name="Vera N.B."/>
            <person name="Ventura M."/>
        </authorList>
    </citation>
    <scope>NUCLEOTIDE SEQUENCE [LARGE SCALE GENOMIC DNA]</scope>
    <source>
        <strain evidence="1 2">DSM 109957</strain>
    </source>
</reference>
<dbReference type="AlphaFoldDB" id="A0A7Y0EQ36"/>
<evidence type="ECO:0000313" key="2">
    <source>
        <dbReference type="Proteomes" id="UP000532194"/>
    </source>
</evidence>
<evidence type="ECO:0000313" key="1">
    <source>
        <dbReference type="EMBL" id="NMM93943.1"/>
    </source>
</evidence>
<protein>
    <submittedName>
        <fullName evidence="1">Uncharacterized protein</fullName>
    </submittedName>
</protein>
<sequence>MSKHLVVDNFDIELCDESFDAEKAMQEGEPFQIKGKVDDYGEQTININPASIGWWMIAEKRQSAPRRIY</sequence>
<dbReference type="RefSeq" id="WP_169171989.1">
    <property type="nucleotide sequence ID" value="NZ_JAAIII010000003.1"/>
</dbReference>